<dbReference type="SMART" id="SM00421">
    <property type="entry name" value="HTH_LUXR"/>
    <property type="match status" value="1"/>
</dbReference>
<keyword evidence="3" id="KW-0804">Transcription</keyword>
<dbReference type="PROSITE" id="PS50043">
    <property type="entry name" value="HTH_LUXR_2"/>
    <property type="match status" value="1"/>
</dbReference>
<dbReference type="EMBL" id="JASZYV010000003">
    <property type="protein sequence ID" value="MDM0045909.1"/>
    <property type="molecule type" value="Genomic_DNA"/>
</dbReference>
<accession>A0ABT7NDA4</accession>
<dbReference type="Proteomes" id="UP001174908">
    <property type="component" value="Unassembled WGS sequence"/>
</dbReference>
<protein>
    <submittedName>
        <fullName evidence="5">Helix-turn-helix transcriptional regulator</fullName>
    </submittedName>
</protein>
<dbReference type="PANTHER" id="PTHR44688:SF16">
    <property type="entry name" value="DNA-BINDING TRANSCRIPTIONAL ACTIVATOR DEVR_DOSR"/>
    <property type="match status" value="1"/>
</dbReference>
<evidence type="ECO:0000259" key="4">
    <source>
        <dbReference type="PROSITE" id="PS50043"/>
    </source>
</evidence>
<dbReference type="Gene3D" id="1.10.10.10">
    <property type="entry name" value="Winged helix-like DNA-binding domain superfamily/Winged helix DNA-binding domain"/>
    <property type="match status" value="1"/>
</dbReference>
<keyword evidence="1" id="KW-0805">Transcription regulation</keyword>
<gene>
    <name evidence="5" type="ORF">QTH91_15580</name>
</gene>
<dbReference type="InterPro" id="IPR016032">
    <property type="entry name" value="Sig_transdc_resp-reg_C-effctor"/>
</dbReference>
<dbReference type="SUPFAM" id="SSF55781">
    <property type="entry name" value="GAF domain-like"/>
    <property type="match status" value="1"/>
</dbReference>
<sequence>MNHLTRSDYAKALVVLGQLESACADLPTFVQAVMQALSDFVPCEWAAVSVCSLGKVQRALACLPDLRNEVRVPDAGPRGGGVDRSVAVPLFAGQRTVVSVVLTRRGADFGPRDRERLELLRPHLAFLYGRAARSRQGAAHSGQAQANAPMDAAGPQWPAGLTAREADVMRWLMAGKTDAEIGALLSISARTVQKHLEHVYIKLGVETRTAAVMRALGNGRAAAAVLPQTYNGTFGSVESTPIKSST</sequence>
<dbReference type="Pfam" id="PF00196">
    <property type="entry name" value="GerE"/>
    <property type="match status" value="1"/>
</dbReference>
<organism evidence="5 6">
    <name type="scientific">Variovorax dokdonensis</name>
    <dbReference type="NCBI Taxonomy" id="344883"/>
    <lineage>
        <taxon>Bacteria</taxon>
        <taxon>Pseudomonadati</taxon>
        <taxon>Pseudomonadota</taxon>
        <taxon>Betaproteobacteria</taxon>
        <taxon>Burkholderiales</taxon>
        <taxon>Comamonadaceae</taxon>
        <taxon>Variovorax</taxon>
    </lineage>
</organism>
<proteinExistence type="predicted"/>
<keyword evidence="2" id="KW-0238">DNA-binding</keyword>
<dbReference type="CDD" id="cd06170">
    <property type="entry name" value="LuxR_C_like"/>
    <property type="match status" value="1"/>
</dbReference>
<evidence type="ECO:0000256" key="2">
    <source>
        <dbReference type="ARBA" id="ARBA00023125"/>
    </source>
</evidence>
<reference evidence="5" key="1">
    <citation type="submission" date="2023-06" db="EMBL/GenBank/DDBJ databases">
        <authorList>
            <person name="Jiang Y."/>
            <person name="Liu Q."/>
        </authorList>
    </citation>
    <scope>NUCLEOTIDE SEQUENCE</scope>
    <source>
        <strain evidence="5">CGMCC 1.12089</strain>
    </source>
</reference>
<dbReference type="PANTHER" id="PTHR44688">
    <property type="entry name" value="DNA-BINDING TRANSCRIPTIONAL ACTIVATOR DEVR_DOSR"/>
    <property type="match status" value="1"/>
</dbReference>
<name>A0ABT7NDA4_9BURK</name>
<evidence type="ECO:0000256" key="1">
    <source>
        <dbReference type="ARBA" id="ARBA00023015"/>
    </source>
</evidence>
<keyword evidence="6" id="KW-1185">Reference proteome</keyword>
<dbReference type="RefSeq" id="WP_286661012.1">
    <property type="nucleotide sequence ID" value="NZ_JASZYV010000003.1"/>
</dbReference>
<dbReference type="PRINTS" id="PR00038">
    <property type="entry name" value="HTHLUXR"/>
</dbReference>
<comment type="caution">
    <text evidence="5">The sequence shown here is derived from an EMBL/GenBank/DDBJ whole genome shotgun (WGS) entry which is preliminary data.</text>
</comment>
<feature type="domain" description="HTH luxR-type" evidence="4">
    <location>
        <begin position="154"/>
        <end position="219"/>
    </location>
</feature>
<evidence type="ECO:0000313" key="6">
    <source>
        <dbReference type="Proteomes" id="UP001174908"/>
    </source>
</evidence>
<evidence type="ECO:0000313" key="5">
    <source>
        <dbReference type="EMBL" id="MDM0045909.1"/>
    </source>
</evidence>
<evidence type="ECO:0000256" key="3">
    <source>
        <dbReference type="ARBA" id="ARBA00023163"/>
    </source>
</evidence>
<dbReference type="InterPro" id="IPR000792">
    <property type="entry name" value="Tscrpt_reg_LuxR_C"/>
</dbReference>
<dbReference type="InterPro" id="IPR036388">
    <property type="entry name" value="WH-like_DNA-bd_sf"/>
</dbReference>
<dbReference type="SUPFAM" id="SSF46894">
    <property type="entry name" value="C-terminal effector domain of the bipartite response regulators"/>
    <property type="match status" value="1"/>
</dbReference>